<sequence length="217" mass="24745">MLVTIFEAIIPRLFNLPYLLRIHSKPRKSGLQNPRSLMPAGRRVRGGDGFHCSWSLFLSSTSHIDKMLYARVNLNFQCFADSLQFWHAGFPSQDICEIPGDQTSKTGQFSSTDFCLHKSLDEVKNSIADTGRRRIEQHQTAKAADTTHFGTHGPRTEAKRPHFLSDGFLMLSNWTPICIWPSFRKSNIVRGCQEIRPLHYCETISILHNILAFANWA</sequence>
<organism evidence="2 3">
    <name type="scientific">Phyllosticta capitalensis</name>
    <dbReference type="NCBI Taxonomy" id="121624"/>
    <lineage>
        <taxon>Eukaryota</taxon>
        <taxon>Fungi</taxon>
        <taxon>Dikarya</taxon>
        <taxon>Ascomycota</taxon>
        <taxon>Pezizomycotina</taxon>
        <taxon>Dothideomycetes</taxon>
        <taxon>Dothideomycetes incertae sedis</taxon>
        <taxon>Botryosphaeriales</taxon>
        <taxon>Phyllostictaceae</taxon>
        <taxon>Phyllosticta</taxon>
    </lineage>
</organism>
<protein>
    <submittedName>
        <fullName evidence="2">Uncharacterized protein</fullName>
    </submittedName>
</protein>
<keyword evidence="3" id="KW-1185">Reference proteome</keyword>
<name>A0ABR1YD79_9PEZI</name>
<evidence type="ECO:0000313" key="3">
    <source>
        <dbReference type="Proteomes" id="UP001492380"/>
    </source>
</evidence>
<evidence type="ECO:0000313" key="2">
    <source>
        <dbReference type="EMBL" id="KAK8225920.1"/>
    </source>
</evidence>
<feature type="region of interest" description="Disordered" evidence="1">
    <location>
        <begin position="137"/>
        <end position="156"/>
    </location>
</feature>
<dbReference type="EMBL" id="JBBWRZ010000011">
    <property type="protein sequence ID" value="KAK8225920.1"/>
    <property type="molecule type" value="Genomic_DNA"/>
</dbReference>
<reference evidence="2 3" key="1">
    <citation type="submission" date="2024-04" db="EMBL/GenBank/DDBJ databases">
        <title>Phyllosticta paracitricarpa is synonymous to the EU quarantine fungus P. citricarpa based on phylogenomic analyses.</title>
        <authorList>
            <consortium name="Lawrence Berkeley National Laboratory"/>
            <person name="Van Ingen-Buijs V.A."/>
            <person name="Van Westerhoven A.C."/>
            <person name="Haridas S."/>
            <person name="Skiadas P."/>
            <person name="Martin F."/>
            <person name="Groenewald J.Z."/>
            <person name="Crous P.W."/>
            <person name="Seidl M.F."/>
        </authorList>
    </citation>
    <scope>NUCLEOTIDE SEQUENCE [LARGE SCALE GENOMIC DNA]</scope>
    <source>
        <strain evidence="2 3">CBS 123374</strain>
    </source>
</reference>
<dbReference type="Proteomes" id="UP001492380">
    <property type="component" value="Unassembled WGS sequence"/>
</dbReference>
<comment type="caution">
    <text evidence="2">The sequence shown here is derived from an EMBL/GenBank/DDBJ whole genome shotgun (WGS) entry which is preliminary data.</text>
</comment>
<accession>A0ABR1YD79</accession>
<gene>
    <name evidence="2" type="ORF">HDK90DRAFT_70426</name>
</gene>
<evidence type="ECO:0000256" key="1">
    <source>
        <dbReference type="SAM" id="MobiDB-lite"/>
    </source>
</evidence>
<proteinExistence type="predicted"/>